<reference evidence="3" key="1">
    <citation type="submission" date="2008-10" db="EMBL/GenBank/DDBJ databases">
        <authorList>
            <consortium name="cGRASP (B.F. Koop &amp; W.S. Davidson)"/>
            <person name="Leong J."/>
            <person name="von Schalburg K."/>
            <person name="Cooper G."/>
            <person name="Moore R."/>
            <person name="Holt R."/>
            <person name="Davidson W.S."/>
            <person name="Koop B.F."/>
        </authorList>
    </citation>
    <scope>NUCLEOTIDE SEQUENCE</scope>
    <source>
        <tissue evidence="3">Head kidney</tissue>
    </source>
</reference>
<evidence type="ECO:0000259" key="2">
    <source>
        <dbReference type="PROSITE" id="PS51860"/>
    </source>
</evidence>
<name>B5XDX0_SALSA</name>
<dbReference type="KEGG" id="sasa:100196320"/>
<gene>
    <name evidence="3" type="primary">RTKN2</name>
</gene>
<sequence>MANMDYQRDVQNFRRNASARSSCSSLAMEIKRKKISESTVFLQLKDTNMQEKIDFEIRMRDGAYKLLVASTNREQVL</sequence>
<protein>
    <submittedName>
        <fullName evidence="3">Rhotekin-2</fullName>
    </submittedName>
</protein>
<dbReference type="AlphaFoldDB" id="B5XDX0"/>
<dbReference type="InterPro" id="IPR011072">
    <property type="entry name" value="HR1_rho-bd"/>
</dbReference>
<dbReference type="GO" id="GO:0007165">
    <property type="term" value="P:signal transduction"/>
    <property type="evidence" value="ECO:0007669"/>
    <property type="project" value="InterPro"/>
</dbReference>
<feature type="domain" description="REM-1" evidence="2">
    <location>
        <begin position="30"/>
        <end position="77"/>
    </location>
</feature>
<proteinExistence type="evidence at transcript level"/>
<reference evidence="3" key="2">
    <citation type="journal article" date="2010" name="BMC Genomics">
        <title>Salmo salar and Esox lucius full-length cDNA sequences reveal changes in evolutionary pressures on a post-tetraploidization genome.</title>
        <authorList>
            <person name="Leong J.S."/>
            <person name="Jantzen S.G."/>
            <person name="von Schalburg K.R."/>
            <person name="Cooper G.A."/>
            <person name="Messmer A.M."/>
            <person name="Liao N.Y."/>
            <person name="Munro S."/>
            <person name="Moore R."/>
            <person name="Holt R.A."/>
            <person name="Jones S.J."/>
            <person name="Davidson W.S."/>
            <person name="Koop B.F."/>
        </authorList>
    </citation>
    <scope>NUCLEOTIDE SEQUENCE</scope>
    <source>
        <tissue evidence="3">Head kidney</tissue>
    </source>
</reference>
<keyword evidence="1" id="KW-0175">Coiled coil</keyword>
<evidence type="ECO:0000256" key="1">
    <source>
        <dbReference type="PROSITE-ProRule" id="PRU01207"/>
    </source>
</evidence>
<evidence type="ECO:0000313" key="3">
    <source>
        <dbReference type="EMBL" id="ACI69040.1"/>
    </source>
</evidence>
<reference evidence="3" key="3">
    <citation type="submission" date="2010-08" db="EMBL/GenBank/DDBJ databases">
        <authorList>
            <consortium name="cGRASP (B.F. Koop &amp; W.S. Davidson)"/>
        </authorList>
    </citation>
    <scope>NUCLEOTIDE SEQUENCE</scope>
    <source>
        <tissue evidence="3">Head kidney</tissue>
    </source>
</reference>
<dbReference type="PROSITE" id="PS51860">
    <property type="entry name" value="REM_1"/>
    <property type="match status" value="1"/>
</dbReference>
<accession>B5XDX0</accession>
<dbReference type="EMBL" id="BT049239">
    <property type="protein sequence ID" value="ACI69040.1"/>
    <property type="molecule type" value="mRNA"/>
</dbReference>
<organism evidence="3">
    <name type="scientific">Salmo salar</name>
    <name type="common">Atlantic salmon</name>
    <dbReference type="NCBI Taxonomy" id="8030"/>
    <lineage>
        <taxon>Eukaryota</taxon>
        <taxon>Metazoa</taxon>
        <taxon>Chordata</taxon>
        <taxon>Craniata</taxon>
        <taxon>Vertebrata</taxon>
        <taxon>Euteleostomi</taxon>
        <taxon>Actinopterygii</taxon>
        <taxon>Neopterygii</taxon>
        <taxon>Teleostei</taxon>
        <taxon>Protacanthopterygii</taxon>
        <taxon>Salmoniformes</taxon>
        <taxon>Salmonidae</taxon>
        <taxon>Salmoninae</taxon>
        <taxon>Salmo</taxon>
    </lineage>
</organism>